<dbReference type="FunFam" id="3.40.50.300:FF:000025">
    <property type="entry name" value="ATP-dependent Clp protease subunit"/>
    <property type="match status" value="1"/>
</dbReference>
<dbReference type="Gene3D" id="1.10.1780.10">
    <property type="entry name" value="Clp, N-terminal domain"/>
    <property type="match status" value="1"/>
</dbReference>
<dbReference type="GO" id="GO:0005737">
    <property type="term" value="C:cytoplasm"/>
    <property type="evidence" value="ECO:0007669"/>
    <property type="project" value="UniProtKB-SubCell"/>
</dbReference>
<dbReference type="InterPro" id="IPR003593">
    <property type="entry name" value="AAA+_ATPase"/>
</dbReference>
<comment type="subunit">
    <text evidence="11">Homohexamer; The oligomerization is ATP-dependent.</text>
</comment>
<dbReference type="NCBIfam" id="TIGR03346">
    <property type="entry name" value="chaperone_ClpB"/>
    <property type="match status" value="1"/>
</dbReference>
<keyword evidence="7 10" id="KW-0143">Chaperone</keyword>
<dbReference type="PANTHER" id="PTHR11638">
    <property type="entry name" value="ATP-DEPENDENT CLP PROTEASE"/>
    <property type="match status" value="1"/>
</dbReference>
<dbReference type="FunFam" id="3.40.50.300:FF:000010">
    <property type="entry name" value="Chaperone clpB 1, putative"/>
    <property type="match status" value="1"/>
</dbReference>
<keyword evidence="14" id="KW-1185">Reference proteome</keyword>
<dbReference type="InterPro" id="IPR027417">
    <property type="entry name" value="P-loop_NTPase"/>
</dbReference>
<protein>
    <recommendedName>
        <fullName evidence="2 11">Chaperone protein ClpB</fullName>
    </recommendedName>
</protein>
<keyword evidence="11" id="KW-0346">Stress response</keyword>
<dbReference type="GO" id="GO:0042026">
    <property type="term" value="P:protein refolding"/>
    <property type="evidence" value="ECO:0007669"/>
    <property type="project" value="UniProtKB-UniRule"/>
</dbReference>
<evidence type="ECO:0000256" key="5">
    <source>
        <dbReference type="ARBA" id="ARBA00022840"/>
    </source>
</evidence>
<dbReference type="PRINTS" id="PR00300">
    <property type="entry name" value="CLPPROTEASEA"/>
</dbReference>
<keyword evidence="6 11" id="KW-0175">Coiled coil</keyword>
<dbReference type="InterPro" id="IPR050130">
    <property type="entry name" value="ClpA_ClpB"/>
</dbReference>
<dbReference type="FunFam" id="3.40.50.300:FF:000120">
    <property type="entry name" value="ATP-dependent chaperone ClpB"/>
    <property type="match status" value="1"/>
</dbReference>
<dbReference type="InterPro" id="IPR004176">
    <property type="entry name" value="Clp_R_N"/>
</dbReference>
<dbReference type="InterPro" id="IPR019489">
    <property type="entry name" value="Clp_ATPase_C"/>
</dbReference>
<dbReference type="GO" id="GO:0034605">
    <property type="term" value="P:cellular response to heat"/>
    <property type="evidence" value="ECO:0007669"/>
    <property type="project" value="TreeGrafter"/>
</dbReference>
<dbReference type="AlphaFoldDB" id="K1KTH9"/>
<dbReference type="PATRIC" id="fig|1225176.3.peg.4167"/>
<dbReference type="PANTHER" id="PTHR11638:SF18">
    <property type="entry name" value="HEAT SHOCK PROTEIN 104"/>
    <property type="match status" value="1"/>
</dbReference>
<dbReference type="EMBL" id="AMGM01000122">
    <property type="protein sequence ID" value="EKB47495.1"/>
    <property type="molecule type" value="Genomic_DNA"/>
</dbReference>
<dbReference type="PROSITE" id="PS51903">
    <property type="entry name" value="CLP_R"/>
    <property type="match status" value="1"/>
</dbReference>
<dbReference type="OrthoDB" id="9803641at2"/>
<dbReference type="PROSITE" id="PS00871">
    <property type="entry name" value="CLPAB_2"/>
    <property type="match status" value="1"/>
</dbReference>
<dbReference type="InterPro" id="IPR001270">
    <property type="entry name" value="ClpA/B"/>
</dbReference>
<evidence type="ECO:0000256" key="10">
    <source>
        <dbReference type="RuleBase" id="RU004432"/>
    </source>
</evidence>
<accession>K1KTH9</accession>
<dbReference type="GO" id="GO:0005524">
    <property type="term" value="F:ATP binding"/>
    <property type="evidence" value="ECO:0007669"/>
    <property type="project" value="UniProtKB-UniRule"/>
</dbReference>
<dbReference type="SUPFAM" id="SSF52540">
    <property type="entry name" value="P-loop containing nucleoside triphosphate hydrolases"/>
    <property type="match status" value="2"/>
</dbReference>
<dbReference type="Pfam" id="PF07724">
    <property type="entry name" value="AAA_2"/>
    <property type="match status" value="1"/>
</dbReference>
<dbReference type="Pfam" id="PF02861">
    <property type="entry name" value="Clp_N"/>
    <property type="match status" value="1"/>
</dbReference>
<dbReference type="InterPro" id="IPR017730">
    <property type="entry name" value="Chaperonin_ClpB"/>
</dbReference>
<evidence type="ECO:0000259" key="12">
    <source>
        <dbReference type="PROSITE" id="PS51903"/>
    </source>
</evidence>
<dbReference type="Proteomes" id="UP000004478">
    <property type="component" value="Unassembled WGS sequence"/>
</dbReference>
<organism evidence="13 14">
    <name type="scientific">Cecembia lonarensis (strain CCUG 58316 / KCTC 22772 / LW9)</name>
    <dbReference type="NCBI Taxonomy" id="1225176"/>
    <lineage>
        <taxon>Bacteria</taxon>
        <taxon>Pseudomonadati</taxon>
        <taxon>Bacteroidota</taxon>
        <taxon>Cytophagia</taxon>
        <taxon>Cytophagales</taxon>
        <taxon>Cyclobacteriaceae</taxon>
        <taxon>Cecembia</taxon>
    </lineage>
</organism>
<evidence type="ECO:0000256" key="6">
    <source>
        <dbReference type="ARBA" id="ARBA00023054"/>
    </source>
</evidence>
<evidence type="ECO:0000256" key="7">
    <source>
        <dbReference type="ARBA" id="ARBA00023186"/>
    </source>
</evidence>
<dbReference type="Gene3D" id="3.40.50.300">
    <property type="entry name" value="P-loop containing nucleotide triphosphate hydrolases"/>
    <property type="match status" value="3"/>
</dbReference>
<dbReference type="SMART" id="SM01086">
    <property type="entry name" value="ClpB_D2-small"/>
    <property type="match status" value="1"/>
</dbReference>
<keyword evidence="4 10" id="KW-0547">Nucleotide-binding</keyword>
<evidence type="ECO:0000256" key="9">
    <source>
        <dbReference type="PROSITE-ProRule" id="PRU01251"/>
    </source>
</evidence>
<sequence>MDFKQFTIKSQEAIQKAAELTMAEQQQAIEPAHMLKGIFSEDENVTEFLFKKLGVNKTLVVQKIDETIKGFPKVSGQQPYLSNSANQALNKAKDYLKTFGDEFVAIEHLLLGVLAGSDKSSQILKDQGINEKTLIDAIKELRKGNKVTDQNAESKYRALEKYSKNLNELAKKGKIDPVIGRDEEIRRVLQILARRTKNNPILLGEPGVGKTAIVEGLAQRIVSGDVPENLKSKTLISLDMGLLVAGAKYKGEFEERLKAVIKEVTDSEGEIILFIDEIHTLIGAGGGGEGAMDAANLLKPALARGELHAIGATTLKEYQKYIEKDKALERRFQAVMVDEPDAADAISILRGIKDKYELHHGVRIKDDAVIAAVELSQRYISDRFLPDKAIDLMDEAAAKLRMEIDSLPQELDELNRRIMQLEIEREAIRRENNKDKEAVLSKEIAELSEKRQSVKAKWESEKSVITGIRTEKENIDKCKLEAEQAERAGDFGKVAEIRYGKIVEAEKKLEAYKQQLSDMQQGSPLLKEEVDNEDIAAVVSKWTGIPLSKMIQSEREKLLHLEDELGKRVAGQREAIAALSDAVRRSRAGLQDPKRPIGSFIFMGTTGVGKTELAKALAEYLFNDENAMVRIDMSEYQERHAVSRLVGAPPGYVGYDEGGQLTESVRRKPYSVVLLDEIEKAHPDVFNILLQVLDDGRLTDNKGRMANFKNTIIILTTNIGSHLIQERFAAMEAWNKEEVIEKTKTEVYELLKKSVRPEFLNRIDETIMFEPLNKEVTRKIVDIQWREIQKRLADANIEIDATQEVLDYLGEVGFDPQFGARPLKRTMQRLVLNELSKQILAGYIKNDSAVLVDLDAEKQVYFKNVEPVEV</sequence>
<evidence type="ECO:0000256" key="11">
    <source>
        <dbReference type="RuleBase" id="RU362034"/>
    </source>
</evidence>
<keyword evidence="5 10" id="KW-0067">ATP-binding</keyword>
<dbReference type="InterPro" id="IPR041546">
    <property type="entry name" value="ClpA/ClpB_AAA_lid"/>
</dbReference>
<feature type="coiled-coil region" evidence="11">
    <location>
        <begin position="397"/>
        <end position="522"/>
    </location>
</feature>
<dbReference type="CDD" id="cd19499">
    <property type="entry name" value="RecA-like_ClpB_Hsp104-like"/>
    <property type="match status" value="1"/>
</dbReference>
<comment type="function">
    <text evidence="11">Part of a stress-induced multi-chaperone system, it is involved in the recovery of the cell from heat-induced damage, in cooperation with DnaK, DnaJ and GrpE.</text>
</comment>
<feature type="domain" description="Clp R" evidence="12">
    <location>
        <begin position="3"/>
        <end position="144"/>
    </location>
</feature>
<dbReference type="Pfam" id="PF10431">
    <property type="entry name" value="ClpB_D2-small"/>
    <property type="match status" value="1"/>
</dbReference>
<dbReference type="CDD" id="cd00009">
    <property type="entry name" value="AAA"/>
    <property type="match status" value="1"/>
</dbReference>
<comment type="similarity">
    <text evidence="1 10">Belongs to the ClpA/ClpB family.</text>
</comment>
<evidence type="ECO:0000256" key="4">
    <source>
        <dbReference type="ARBA" id="ARBA00022741"/>
    </source>
</evidence>
<dbReference type="Gene3D" id="1.10.8.60">
    <property type="match status" value="1"/>
</dbReference>
<dbReference type="InterPro" id="IPR018368">
    <property type="entry name" value="ClpA/B_CS1"/>
</dbReference>
<name>K1KTH9_CECL9</name>
<dbReference type="RefSeq" id="WP_009186925.1">
    <property type="nucleotide sequence ID" value="NZ_AMGM01000122.1"/>
</dbReference>
<keyword evidence="3 9" id="KW-0677">Repeat</keyword>
<evidence type="ECO:0000256" key="8">
    <source>
        <dbReference type="ARBA" id="ARBA00026057"/>
    </source>
</evidence>
<evidence type="ECO:0000313" key="13">
    <source>
        <dbReference type="EMBL" id="EKB47495.1"/>
    </source>
</evidence>
<dbReference type="GO" id="GO:0016887">
    <property type="term" value="F:ATP hydrolysis activity"/>
    <property type="evidence" value="ECO:0007669"/>
    <property type="project" value="InterPro"/>
</dbReference>
<dbReference type="SMART" id="SM00382">
    <property type="entry name" value="AAA"/>
    <property type="match status" value="2"/>
</dbReference>
<comment type="caution">
    <text evidence="13">The sequence shown here is derived from an EMBL/GenBank/DDBJ whole genome shotgun (WGS) entry which is preliminary data.</text>
</comment>
<dbReference type="Pfam" id="PF17871">
    <property type="entry name" value="AAA_lid_9"/>
    <property type="match status" value="1"/>
</dbReference>
<dbReference type="InterPro" id="IPR003959">
    <property type="entry name" value="ATPase_AAA_core"/>
</dbReference>
<dbReference type="PROSITE" id="PS00870">
    <property type="entry name" value="CLPAB_1"/>
    <property type="match status" value="1"/>
</dbReference>
<evidence type="ECO:0000313" key="14">
    <source>
        <dbReference type="Proteomes" id="UP000004478"/>
    </source>
</evidence>
<gene>
    <name evidence="11 13" type="primary">clpB</name>
    <name evidence="13" type="ORF">B879_03905</name>
</gene>
<dbReference type="Pfam" id="PF00004">
    <property type="entry name" value="AAA"/>
    <property type="match status" value="1"/>
</dbReference>
<comment type="subunit">
    <text evidence="8">Homohexamer. The oligomerization is ATP-dependent.</text>
</comment>
<proteinExistence type="inferred from homology"/>
<reference evidence="13 14" key="1">
    <citation type="journal article" date="2012" name="J. Bacteriol.">
        <title>Draft Genome Sequence of Cecembia lonarensis Strain LW9T, Isolated from Lonar Lake, a Haloalkaline Lake in India.</title>
        <authorList>
            <person name="Shivaji S."/>
            <person name="Ara S."/>
            <person name="Singh A."/>
            <person name="Pinnaka A.K."/>
        </authorList>
    </citation>
    <scope>NUCLEOTIDE SEQUENCE [LARGE SCALE GENOMIC DNA]</scope>
    <source>
        <strain evidence="13 14">LW9</strain>
    </source>
</reference>
<dbReference type="SUPFAM" id="SSF81923">
    <property type="entry name" value="Double Clp-N motif"/>
    <property type="match status" value="1"/>
</dbReference>
<dbReference type="InterPro" id="IPR036628">
    <property type="entry name" value="Clp_N_dom_sf"/>
</dbReference>
<dbReference type="InterPro" id="IPR028299">
    <property type="entry name" value="ClpA/B_CS2"/>
</dbReference>
<evidence type="ECO:0000256" key="3">
    <source>
        <dbReference type="ARBA" id="ARBA00022737"/>
    </source>
</evidence>
<evidence type="ECO:0000256" key="1">
    <source>
        <dbReference type="ARBA" id="ARBA00008675"/>
    </source>
</evidence>
<evidence type="ECO:0000256" key="2">
    <source>
        <dbReference type="ARBA" id="ARBA00017574"/>
    </source>
</evidence>
<comment type="subcellular location">
    <subcellularLocation>
        <location evidence="11">Cytoplasm</location>
    </subcellularLocation>
</comment>
<keyword evidence="11" id="KW-0963">Cytoplasm</keyword>